<evidence type="ECO:0000256" key="6">
    <source>
        <dbReference type="SAM" id="MobiDB-lite"/>
    </source>
</evidence>
<dbReference type="Pfam" id="PF07690">
    <property type="entry name" value="MFS_1"/>
    <property type="match status" value="1"/>
</dbReference>
<evidence type="ECO:0000259" key="8">
    <source>
        <dbReference type="PROSITE" id="PS50850"/>
    </source>
</evidence>
<dbReference type="PROSITE" id="PS50850">
    <property type="entry name" value="MFS"/>
    <property type="match status" value="1"/>
</dbReference>
<evidence type="ECO:0000256" key="7">
    <source>
        <dbReference type="SAM" id="Phobius"/>
    </source>
</evidence>
<dbReference type="HOGENOM" id="CLU_008455_1_2_1"/>
<feature type="transmembrane region" description="Helical" evidence="7">
    <location>
        <begin position="410"/>
        <end position="431"/>
    </location>
</feature>
<evidence type="ECO:0000256" key="2">
    <source>
        <dbReference type="ARBA" id="ARBA00008335"/>
    </source>
</evidence>
<dbReference type="InterPro" id="IPR011701">
    <property type="entry name" value="MFS"/>
</dbReference>
<dbReference type="SUPFAM" id="SSF103473">
    <property type="entry name" value="MFS general substrate transporter"/>
    <property type="match status" value="2"/>
</dbReference>
<organism evidence="9 10">
    <name type="scientific">Marssonina brunnea f. sp. multigermtubi (strain MB_m1)</name>
    <name type="common">Marssonina leaf spot fungus</name>
    <dbReference type="NCBI Taxonomy" id="1072389"/>
    <lineage>
        <taxon>Eukaryota</taxon>
        <taxon>Fungi</taxon>
        <taxon>Dikarya</taxon>
        <taxon>Ascomycota</taxon>
        <taxon>Pezizomycotina</taxon>
        <taxon>Leotiomycetes</taxon>
        <taxon>Helotiales</taxon>
        <taxon>Drepanopezizaceae</taxon>
        <taxon>Drepanopeziza</taxon>
    </lineage>
</organism>
<comment type="subcellular location">
    <subcellularLocation>
        <location evidence="1">Membrane</location>
        <topology evidence="1">Multi-pass membrane protein</topology>
    </subcellularLocation>
</comment>
<feature type="transmembrane region" description="Helical" evidence="7">
    <location>
        <begin position="516"/>
        <end position="538"/>
    </location>
</feature>
<dbReference type="FunFam" id="1.20.1250.20:FF:000011">
    <property type="entry name" value="MFS multidrug transporter, putative"/>
    <property type="match status" value="1"/>
</dbReference>
<dbReference type="InParanoid" id="K1WPT0"/>
<feature type="transmembrane region" description="Helical" evidence="7">
    <location>
        <begin position="156"/>
        <end position="179"/>
    </location>
</feature>
<dbReference type="GO" id="GO:0016020">
    <property type="term" value="C:membrane"/>
    <property type="evidence" value="ECO:0007669"/>
    <property type="project" value="UniProtKB-SubCell"/>
</dbReference>
<evidence type="ECO:0000256" key="4">
    <source>
        <dbReference type="ARBA" id="ARBA00022989"/>
    </source>
</evidence>
<feature type="region of interest" description="Disordered" evidence="6">
    <location>
        <begin position="1"/>
        <end position="63"/>
    </location>
</feature>
<dbReference type="EMBL" id="JH921446">
    <property type="protein sequence ID" value="EKD14387.1"/>
    <property type="molecule type" value="Genomic_DNA"/>
</dbReference>
<feature type="transmembrane region" description="Helical" evidence="7">
    <location>
        <begin position="369"/>
        <end position="389"/>
    </location>
</feature>
<feature type="transmembrane region" description="Helical" evidence="7">
    <location>
        <begin position="550"/>
        <end position="570"/>
    </location>
</feature>
<reference evidence="9 10" key="1">
    <citation type="journal article" date="2012" name="BMC Genomics">
        <title>Sequencing the genome of Marssonina brunnea reveals fungus-poplar co-evolution.</title>
        <authorList>
            <person name="Zhu S."/>
            <person name="Cao Y.-Z."/>
            <person name="Jiang C."/>
            <person name="Tan B.-Y."/>
            <person name="Wang Z."/>
            <person name="Feng S."/>
            <person name="Zhang L."/>
            <person name="Su X.-H."/>
            <person name="Brejova B."/>
            <person name="Vinar T."/>
            <person name="Xu M."/>
            <person name="Wang M.-X."/>
            <person name="Zhang S.-G."/>
            <person name="Huang M.-R."/>
            <person name="Wu R."/>
            <person name="Zhou Y."/>
        </authorList>
    </citation>
    <scope>NUCLEOTIDE SEQUENCE [LARGE SCALE GENOMIC DNA]</scope>
    <source>
        <strain evidence="9 10">MB_m1</strain>
    </source>
</reference>
<gene>
    <name evidence="9" type="ORF">MBM_07617</name>
</gene>
<accession>K1WPT0</accession>
<dbReference type="GO" id="GO:0022857">
    <property type="term" value="F:transmembrane transporter activity"/>
    <property type="evidence" value="ECO:0007669"/>
    <property type="project" value="InterPro"/>
</dbReference>
<proteinExistence type="inferred from homology"/>
<sequence length="585" mass="63419">MPGTPSISEIDLEAGSIRLAPKTAESEPQESDSETIVVDGSSLRRPRAPSPVPNQTDADADPDSRFIVDWGENDLEQPTKWSSFKKWKNLWIVSAITFITPLASSMFAPGVPQLMKDFNSDDRIISSFVVSVYILGFAIGPLIIAPMCELYGRKKLYQCCNVLFFIFTIACSEATNLHMLLACRFFAGCAGVAPLTIGAGSIGDLMVAEKRGGAMAIFSVGPLLGPIIGASKPVFTPIACPIAGGFITQGIGWRWVFRILASCSLVVTFVSLFFLDETYSPTLLARRAASLRKQHSEPAYRSKYASDLPAGTVFANALKRPLKMLFMSPIVALLSIHVAFVYGLLYLLFTTLTPVFIGIYGLTTGTAGLMFLGLGVGSILGVMVIGGTSDKIYMHYQAKNGGVGKPEFRLPALMYCSLFVPVGLFWYGWSAESDKHLLVPIFGTVLIAFGMLSVMVRTSFLHIHPYTIHPHGSHSRNPHPSLTPPWCQFRISTDSSPSSLSKLPVQSYLVDAYTQYAASAVAAVTILRSLLGALLPLAGQPMYAALGFGWGNTLLGSVALALVPVPWVFWRYGERIRGKMTVSLD</sequence>
<dbReference type="InterPro" id="IPR020846">
    <property type="entry name" value="MFS_dom"/>
</dbReference>
<feature type="transmembrane region" description="Helical" evidence="7">
    <location>
        <begin position="124"/>
        <end position="144"/>
    </location>
</feature>
<feature type="transmembrane region" description="Helical" evidence="7">
    <location>
        <begin position="214"/>
        <end position="235"/>
    </location>
</feature>
<evidence type="ECO:0000256" key="5">
    <source>
        <dbReference type="ARBA" id="ARBA00023136"/>
    </source>
</evidence>
<evidence type="ECO:0000256" key="3">
    <source>
        <dbReference type="ARBA" id="ARBA00022692"/>
    </source>
</evidence>
<dbReference type="eggNOG" id="KOG0255">
    <property type="taxonomic scope" value="Eukaryota"/>
</dbReference>
<dbReference type="PANTHER" id="PTHR23502:SF68">
    <property type="entry name" value="MULTIDRUG TRANSPORTER, PUTATIVE (AFU_ORTHOLOGUE AFUA_3G01120)-RELATED"/>
    <property type="match status" value="1"/>
</dbReference>
<keyword evidence="10" id="KW-1185">Reference proteome</keyword>
<dbReference type="KEGG" id="mbe:MBM_07617"/>
<dbReference type="OrthoDB" id="5296287at2759"/>
<dbReference type="CDD" id="cd17323">
    <property type="entry name" value="MFS_Tpo1_MDR_like"/>
    <property type="match status" value="1"/>
</dbReference>
<name>K1WPT0_MARBU</name>
<feature type="transmembrane region" description="Helical" evidence="7">
    <location>
        <begin position="255"/>
        <end position="275"/>
    </location>
</feature>
<evidence type="ECO:0000256" key="1">
    <source>
        <dbReference type="ARBA" id="ARBA00004141"/>
    </source>
</evidence>
<dbReference type="InterPro" id="IPR036259">
    <property type="entry name" value="MFS_trans_sf"/>
</dbReference>
<comment type="similarity">
    <text evidence="2">Belongs to the major facilitator superfamily.</text>
</comment>
<protein>
    <recommendedName>
        <fullName evidence="8">Major facilitator superfamily (MFS) profile domain-containing protein</fullName>
    </recommendedName>
</protein>
<feature type="transmembrane region" description="Helical" evidence="7">
    <location>
        <begin position="437"/>
        <end position="456"/>
    </location>
</feature>
<dbReference type="OMA" id="WNIACAV"/>
<keyword evidence="5 7" id="KW-0472">Membrane</keyword>
<evidence type="ECO:0000313" key="9">
    <source>
        <dbReference type="EMBL" id="EKD14387.1"/>
    </source>
</evidence>
<keyword evidence="4 7" id="KW-1133">Transmembrane helix</keyword>
<dbReference type="PANTHER" id="PTHR23502">
    <property type="entry name" value="MAJOR FACILITATOR SUPERFAMILY"/>
    <property type="match status" value="1"/>
</dbReference>
<feature type="domain" description="Major facilitator superfamily (MFS) profile" evidence="8">
    <location>
        <begin position="89"/>
        <end position="585"/>
    </location>
</feature>
<dbReference type="Gene3D" id="1.20.1250.20">
    <property type="entry name" value="MFS general substrate transporter like domains"/>
    <property type="match status" value="1"/>
</dbReference>
<feature type="transmembrane region" description="Helical" evidence="7">
    <location>
        <begin position="90"/>
        <end position="112"/>
    </location>
</feature>
<evidence type="ECO:0000313" key="10">
    <source>
        <dbReference type="Proteomes" id="UP000006753"/>
    </source>
</evidence>
<keyword evidence="3 7" id="KW-0812">Transmembrane</keyword>
<feature type="transmembrane region" description="Helical" evidence="7">
    <location>
        <begin position="185"/>
        <end position="207"/>
    </location>
</feature>
<dbReference type="AlphaFoldDB" id="K1WPT0"/>
<dbReference type="Proteomes" id="UP000006753">
    <property type="component" value="Unassembled WGS sequence"/>
</dbReference>
<feature type="transmembrane region" description="Helical" evidence="7">
    <location>
        <begin position="325"/>
        <end position="349"/>
    </location>
</feature>